<keyword evidence="2" id="KW-0238">DNA-binding</keyword>
<dbReference type="InterPro" id="IPR000595">
    <property type="entry name" value="cNMP-bd_dom"/>
</dbReference>
<name>A0A4Y4CT26_ZOORA</name>
<dbReference type="PROSITE" id="PS00889">
    <property type="entry name" value="CNMP_BINDING_2"/>
    <property type="match status" value="1"/>
</dbReference>
<feature type="domain" description="Cyclic nucleotide-binding" evidence="4">
    <location>
        <begin position="17"/>
        <end position="137"/>
    </location>
</feature>
<dbReference type="Gene3D" id="1.10.10.10">
    <property type="entry name" value="Winged helix-like DNA-binding domain superfamily/Winged helix DNA-binding domain"/>
    <property type="match status" value="1"/>
</dbReference>
<dbReference type="Proteomes" id="UP000318422">
    <property type="component" value="Unassembled WGS sequence"/>
</dbReference>
<feature type="domain" description="HTH crp-type" evidence="5">
    <location>
        <begin position="151"/>
        <end position="220"/>
    </location>
</feature>
<evidence type="ECO:0000256" key="2">
    <source>
        <dbReference type="ARBA" id="ARBA00023125"/>
    </source>
</evidence>
<dbReference type="CDD" id="cd00038">
    <property type="entry name" value="CAP_ED"/>
    <property type="match status" value="1"/>
</dbReference>
<dbReference type="PROSITE" id="PS50042">
    <property type="entry name" value="CNMP_BINDING_3"/>
    <property type="match status" value="1"/>
</dbReference>
<dbReference type="InterPro" id="IPR018488">
    <property type="entry name" value="cNMP-bd_CS"/>
</dbReference>
<dbReference type="SMART" id="SM00100">
    <property type="entry name" value="cNMP"/>
    <property type="match status" value="1"/>
</dbReference>
<evidence type="ECO:0000259" key="4">
    <source>
        <dbReference type="PROSITE" id="PS50042"/>
    </source>
</evidence>
<keyword evidence="3" id="KW-0804">Transcription</keyword>
<dbReference type="PROSITE" id="PS51063">
    <property type="entry name" value="HTH_CRP_2"/>
    <property type="match status" value="1"/>
</dbReference>
<evidence type="ECO:0000259" key="5">
    <source>
        <dbReference type="PROSITE" id="PS51063"/>
    </source>
</evidence>
<gene>
    <name evidence="6" type="ORF">ZRA01_06770</name>
</gene>
<dbReference type="Pfam" id="PF00027">
    <property type="entry name" value="cNMP_binding"/>
    <property type="match status" value="1"/>
</dbReference>
<protein>
    <submittedName>
        <fullName evidence="6">Cyclic AMP receptor protein</fullName>
    </submittedName>
</protein>
<dbReference type="RefSeq" id="WP_141349350.1">
    <property type="nucleotide sequence ID" value="NZ_BJNV01000007.1"/>
</dbReference>
<dbReference type="AlphaFoldDB" id="A0A4Y4CT26"/>
<dbReference type="SUPFAM" id="SSF51206">
    <property type="entry name" value="cAMP-binding domain-like"/>
    <property type="match status" value="1"/>
</dbReference>
<keyword evidence="7" id="KW-1185">Reference proteome</keyword>
<dbReference type="PANTHER" id="PTHR24567">
    <property type="entry name" value="CRP FAMILY TRANSCRIPTIONAL REGULATORY PROTEIN"/>
    <property type="match status" value="1"/>
</dbReference>
<dbReference type="SMART" id="SM00419">
    <property type="entry name" value="HTH_CRP"/>
    <property type="match status" value="1"/>
</dbReference>
<reference evidence="6 7" key="1">
    <citation type="submission" date="2019-06" db="EMBL/GenBank/DDBJ databases">
        <title>Whole genome shotgun sequence of Zoogloea ramigera NBRC 15342.</title>
        <authorList>
            <person name="Hosoyama A."/>
            <person name="Uohara A."/>
            <person name="Ohji S."/>
            <person name="Ichikawa N."/>
        </authorList>
    </citation>
    <scope>NUCLEOTIDE SEQUENCE [LARGE SCALE GENOMIC DNA]</scope>
    <source>
        <strain evidence="6 7">NBRC 15342</strain>
    </source>
</reference>
<dbReference type="PANTHER" id="PTHR24567:SF74">
    <property type="entry name" value="HTH-TYPE TRANSCRIPTIONAL REGULATOR ARCR"/>
    <property type="match status" value="1"/>
</dbReference>
<sequence length="223" mass="24814">MTVTSSVSTIALRTFPIFQGLGDDRLAAVARCAMMRRVPRGAAVVHEGDRTDFVYFVLTGNLKVMVSDEDGREVILTILGQGEMFGEMGVLDDSPRSASVVAVSPSDLVTIAKTDFKRLMQDNFELAWHVMCNLTRRLRDADRKIESLALMDVYGRVARLLLEMSEEVDGLKVVRKKVSKQDIAKMIGASREMVSRVMKDLGLRGLIEETDGGVILREKIYDI</sequence>
<dbReference type="Pfam" id="PF13545">
    <property type="entry name" value="HTH_Crp_2"/>
    <property type="match status" value="1"/>
</dbReference>
<evidence type="ECO:0000313" key="6">
    <source>
        <dbReference type="EMBL" id="GEC94604.1"/>
    </source>
</evidence>
<dbReference type="PRINTS" id="PR00103">
    <property type="entry name" value="CAMPKINASE"/>
</dbReference>
<dbReference type="InterPro" id="IPR036388">
    <property type="entry name" value="WH-like_DNA-bd_sf"/>
</dbReference>
<dbReference type="GO" id="GO:0003677">
    <property type="term" value="F:DNA binding"/>
    <property type="evidence" value="ECO:0007669"/>
    <property type="project" value="UniProtKB-KW"/>
</dbReference>
<comment type="caution">
    <text evidence="6">The sequence shown here is derived from an EMBL/GenBank/DDBJ whole genome shotgun (WGS) entry which is preliminary data.</text>
</comment>
<keyword evidence="1" id="KW-0805">Transcription regulation</keyword>
<accession>A0A4Y4CT26</accession>
<dbReference type="GO" id="GO:0003700">
    <property type="term" value="F:DNA-binding transcription factor activity"/>
    <property type="evidence" value="ECO:0007669"/>
    <property type="project" value="TreeGrafter"/>
</dbReference>
<dbReference type="OrthoDB" id="8565101at2"/>
<dbReference type="InterPro" id="IPR050397">
    <property type="entry name" value="Env_Response_Regulators"/>
</dbReference>
<dbReference type="InterPro" id="IPR014710">
    <property type="entry name" value="RmlC-like_jellyroll"/>
</dbReference>
<dbReference type="GO" id="GO:0005829">
    <property type="term" value="C:cytosol"/>
    <property type="evidence" value="ECO:0007669"/>
    <property type="project" value="TreeGrafter"/>
</dbReference>
<evidence type="ECO:0000256" key="1">
    <source>
        <dbReference type="ARBA" id="ARBA00023015"/>
    </source>
</evidence>
<dbReference type="EMBL" id="BJNV01000007">
    <property type="protein sequence ID" value="GEC94604.1"/>
    <property type="molecule type" value="Genomic_DNA"/>
</dbReference>
<dbReference type="InterPro" id="IPR018490">
    <property type="entry name" value="cNMP-bd_dom_sf"/>
</dbReference>
<evidence type="ECO:0000313" key="7">
    <source>
        <dbReference type="Proteomes" id="UP000318422"/>
    </source>
</evidence>
<evidence type="ECO:0000256" key="3">
    <source>
        <dbReference type="ARBA" id="ARBA00023163"/>
    </source>
</evidence>
<proteinExistence type="predicted"/>
<dbReference type="InterPro" id="IPR012318">
    <property type="entry name" value="HTH_CRP"/>
</dbReference>
<keyword evidence="6" id="KW-0675">Receptor</keyword>
<dbReference type="InterPro" id="IPR036390">
    <property type="entry name" value="WH_DNA-bd_sf"/>
</dbReference>
<organism evidence="6 7">
    <name type="scientific">Zoogloea ramigera</name>
    <dbReference type="NCBI Taxonomy" id="350"/>
    <lineage>
        <taxon>Bacteria</taxon>
        <taxon>Pseudomonadati</taxon>
        <taxon>Pseudomonadota</taxon>
        <taxon>Betaproteobacteria</taxon>
        <taxon>Rhodocyclales</taxon>
        <taxon>Zoogloeaceae</taxon>
        <taxon>Zoogloea</taxon>
    </lineage>
</organism>
<dbReference type="Gene3D" id="2.60.120.10">
    <property type="entry name" value="Jelly Rolls"/>
    <property type="match status" value="1"/>
</dbReference>
<dbReference type="SUPFAM" id="SSF46785">
    <property type="entry name" value="Winged helix' DNA-binding domain"/>
    <property type="match status" value="1"/>
</dbReference>